<organism evidence="2 3">
    <name type="scientific">Trichocladium antarcticum</name>
    <dbReference type="NCBI Taxonomy" id="1450529"/>
    <lineage>
        <taxon>Eukaryota</taxon>
        <taxon>Fungi</taxon>
        <taxon>Dikarya</taxon>
        <taxon>Ascomycota</taxon>
        <taxon>Pezizomycotina</taxon>
        <taxon>Sordariomycetes</taxon>
        <taxon>Sordariomycetidae</taxon>
        <taxon>Sordariales</taxon>
        <taxon>Chaetomiaceae</taxon>
        <taxon>Trichocladium</taxon>
    </lineage>
</organism>
<dbReference type="AlphaFoldDB" id="A0AAN6ZCB8"/>
<evidence type="ECO:0000313" key="3">
    <source>
        <dbReference type="Proteomes" id="UP001304895"/>
    </source>
</evidence>
<reference evidence="2" key="2">
    <citation type="submission" date="2023-05" db="EMBL/GenBank/DDBJ databases">
        <authorList>
            <consortium name="Lawrence Berkeley National Laboratory"/>
            <person name="Steindorff A."/>
            <person name="Hensen N."/>
            <person name="Bonometti L."/>
            <person name="Westerberg I."/>
            <person name="Brannstrom I.O."/>
            <person name="Guillou S."/>
            <person name="Cros-Aarteil S."/>
            <person name="Calhoun S."/>
            <person name="Haridas S."/>
            <person name="Kuo A."/>
            <person name="Mondo S."/>
            <person name="Pangilinan J."/>
            <person name="Riley R."/>
            <person name="Labutti K."/>
            <person name="Andreopoulos B."/>
            <person name="Lipzen A."/>
            <person name="Chen C."/>
            <person name="Yanf M."/>
            <person name="Daum C."/>
            <person name="Ng V."/>
            <person name="Clum A."/>
            <person name="Ohm R."/>
            <person name="Martin F."/>
            <person name="Silar P."/>
            <person name="Natvig D."/>
            <person name="Lalanne C."/>
            <person name="Gautier V."/>
            <person name="Ament-Velasquez S.L."/>
            <person name="Kruys A."/>
            <person name="Hutchinson M.I."/>
            <person name="Powell A.J."/>
            <person name="Barry K."/>
            <person name="Miller A.N."/>
            <person name="Grigoriev I.V."/>
            <person name="Debuchy R."/>
            <person name="Gladieux P."/>
            <person name="Thoren M.H."/>
            <person name="Johannesson H."/>
        </authorList>
    </citation>
    <scope>NUCLEOTIDE SEQUENCE</scope>
    <source>
        <strain evidence="2">CBS 123565</strain>
    </source>
</reference>
<feature type="compositionally biased region" description="Acidic residues" evidence="1">
    <location>
        <begin position="403"/>
        <end position="413"/>
    </location>
</feature>
<dbReference type="EMBL" id="MU853414">
    <property type="protein sequence ID" value="KAK4133057.1"/>
    <property type="molecule type" value="Genomic_DNA"/>
</dbReference>
<dbReference type="InterPro" id="IPR052765">
    <property type="entry name" value="PGM-Related"/>
</dbReference>
<reference evidence="2" key="1">
    <citation type="journal article" date="2023" name="Mol. Phylogenet. Evol.">
        <title>Genome-scale phylogeny and comparative genomics of the fungal order Sordariales.</title>
        <authorList>
            <person name="Hensen N."/>
            <person name="Bonometti L."/>
            <person name="Westerberg I."/>
            <person name="Brannstrom I.O."/>
            <person name="Guillou S."/>
            <person name="Cros-Aarteil S."/>
            <person name="Calhoun S."/>
            <person name="Haridas S."/>
            <person name="Kuo A."/>
            <person name="Mondo S."/>
            <person name="Pangilinan J."/>
            <person name="Riley R."/>
            <person name="LaButti K."/>
            <person name="Andreopoulos B."/>
            <person name="Lipzen A."/>
            <person name="Chen C."/>
            <person name="Yan M."/>
            <person name="Daum C."/>
            <person name="Ng V."/>
            <person name="Clum A."/>
            <person name="Steindorff A."/>
            <person name="Ohm R.A."/>
            <person name="Martin F."/>
            <person name="Silar P."/>
            <person name="Natvig D.O."/>
            <person name="Lalanne C."/>
            <person name="Gautier V."/>
            <person name="Ament-Velasquez S.L."/>
            <person name="Kruys A."/>
            <person name="Hutchinson M.I."/>
            <person name="Powell A.J."/>
            <person name="Barry K."/>
            <person name="Miller A.N."/>
            <person name="Grigoriev I.V."/>
            <person name="Debuchy R."/>
            <person name="Gladieux P."/>
            <person name="Hiltunen Thoren M."/>
            <person name="Johannesson H."/>
        </authorList>
    </citation>
    <scope>NUCLEOTIDE SEQUENCE</scope>
    <source>
        <strain evidence="2">CBS 123565</strain>
    </source>
</reference>
<feature type="compositionally biased region" description="Polar residues" evidence="1">
    <location>
        <begin position="171"/>
        <end position="182"/>
    </location>
</feature>
<protein>
    <submittedName>
        <fullName evidence="2">Uncharacterized protein</fullName>
    </submittedName>
</protein>
<accession>A0AAN6ZCB8</accession>
<dbReference type="Proteomes" id="UP001304895">
    <property type="component" value="Unassembled WGS sequence"/>
</dbReference>
<comment type="caution">
    <text evidence="2">The sequence shown here is derived from an EMBL/GenBank/DDBJ whole genome shotgun (WGS) entry which is preliminary data.</text>
</comment>
<evidence type="ECO:0000256" key="1">
    <source>
        <dbReference type="SAM" id="MobiDB-lite"/>
    </source>
</evidence>
<proteinExistence type="predicted"/>
<feature type="compositionally biased region" description="Basic and acidic residues" evidence="1">
    <location>
        <begin position="418"/>
        <end position="430"/>
    </location>
</feature>
<feature type="region of interest" description="Disordered" evidence="1">
    <location>
        <begin position="134"/>
        <end position="255"/>
    </location>
</feature>
<sequence>MSRVFLMKWYHFSVEYFEDLRNVNHCEFLTMRRNDESGKYLLENKLRTWSELKRERALEDKGKAGDAQDWPGENGTTKDATTLARNATFVVRRRWGGCPNGCNHDKNFRIHKALADLVKSDIIVSKRTVGLATAEANSSASGGSSGAATVTTCTPTSSSPAPGPALANPSFNGTANSTSQACLASRRPAAKRFQAQTTHDKTDNDDGGNNSDDRLPELVIPHRRGGSGGPQIDVTRARDEIVSSPDGTPSFISVDDRLRSRLKSPNVGPPLPHHQQKTQLHVGRDFGGTYSGHTSGVSDGPESETSESSEEDEGGKEGSGVNGGVNATLSGNGSTLKPLHPSSPARPHWQRGQSRMCRGARANRLGDHHSSDGDHEADGEHEPAEPDEESGEELMPPQHIADVADEMADEADEVLASADRDERGFEKSVY</sequence>
<feature type="compositionally biased region" description="Low complexity" evidence="1">
    <location>
        <begin position="134"/>
        <end position="170"/>
    </location>
</feature>
<dbReference type="PANTHER" id="PTHR46192">
    <property type="entry name" value="BROAD-RANGE ACID PHOSPHATASE DET1"/>
    <property type="match status" value="1"/>
</dbReference>
<feature type="region of interest" description="Disordered" evidence="1">
    <location>
        <begin position="283"/>
        <end position="430"/>
    </location>
</feature>
<name>A0AAN6ZCB8_9PEZI</name>
<feature type="region of interest" description="Disordered" evidence="1">
    <location>
        <begin position="60"/>
        <end position="81"/>
    </location>
</feature>
<evidence type="ECO:0000313" key="2">
    <source>
        <dbReference type="EMBL" id="KAK4133057.1"/>
    </source>
</evidence>
<feature type="compositionally biased region" description="Basic and acidic residues" evidence="1">
    <location>
        <begin position="364"/>
        <end position="384"/>
    </location>
</feature>
<keyword evidence="3" id="KW-1185">Reference proteome</keyword>
<gene>
    <name evidence="2" type="ORF">BT67DRAFT_443421</name>
</gene>
<feature type="compositionally biased region" description="Acidic residues" evidence="1">
    <location>
        <begin position="301"/>
        <end position="314"/>
    </location>
</feature>